<dbReference type="SMART" id="SM00028">
    <property type="entry name" value="TPR"/>
    <property type="match status" value="2"/>
</dbReference>
<name>A0ABU5DF98_9BURK</name>
<dbReference type="RefSeq" id="WP_320422835.1">
    <property type="nucleotide sequence ID" value="NZ_JAXCLA010000003.1"/>
</dbReference>
<comment type="caution">
    <text evidence="7">The sequence shown here is derived from an EMBL/GenBank/DDBJ whole genome shotgun (WGS) entry which is preliminary data.</text>
</comment>
<feature type="domain" description="Doubled CXXCH motif" evidence="5">
    <location>
        <begin position="324"/>
        <end position="352"/>
    </location>
</feature>
<feature type="repeat" description="TPR" evidence="4">
    <location>
        <begin position="565"/>
        <end position="598"/>
    </location>
</feature>
<feature type="domain" description="Cytochrome c-552/4" evidence="6">
    <location>
        <begin position="163"/>
        <end position="205"/>
    </location>
</feature>
<keyword evidence="1" id="KW-0732">Signal</keyword>
<dbReference type="InterPro" id="IPR019734">
    <property type="entry name" value="TPR_rpt"/>
</dbReference>
<keyword evidence="2" id="KW-0677">Repeat</keyword>
<gene>
    <name evidence="7" type="ORF">SNE35_10430</name>
</gene>
<dbReference type="InterPro" id="IPR051829">
    <property type="entry name" value="Multiheme_Cytochr_ET"/>
</dbReference>
<dbReference type="EMBL" id="JAXCLA010000003">
    <property type="protein sequence ID" value="MDY0744926.1"/>
    <property type="molecule type" value="Genomic_DNA"/>
</dbReference>
<evidence type="ECO:0000313" key="8">
    <source>
        <dbReference type="Proteomes" id="UP001285263"/>
    </source>
</evidence>
<evidence type="ECO:0000256" key="2">
    <source>
        <dbReference type="ARBA" id="ARBA00022737"/>
    </source>
</evidence>
<dbReference type="Gene3D" id="1.25.40.10">
    <property type="entry name" value="Tetratricopeptide repeat domain"/>
    <property type="match status" value="2"/>
</dbReference>
<dbReference type="Proteomes" id="UP001285263">
    <property type="component" value="Unassembled WGS sequence"/>
</dbReference>
<dbReference type="SUPFAM" id="SSF48695">
    <property type="entry name" value="Multiheme cytochromes"/>
    <property type="match status" value="1"/>
</dbReference>
<dbReference type="InterPro" id="IPR011989">
    <property type="entry name" value="ARM-like"/>
</dbReference>
<proteinExistence type="predicted"/>
<evidence type="ECO:0000256" key="4">
    <source>
        <dbReference type="PROSITE-ProRule" id="PRU00339"/>
    </source>
</evidence>
<dbReference type="InterPro" id="IPR036280">
    <property type="entry name" value="Multihaem_cyt_sf"/>
</dbReference>
<evidence type="ECO:0000259" key="5">
    <source>
        <dbReference type="Pfam" id="PF09699"/>
    </source>
</evidence>
<evidence type="ECO:0000259" key="6">
    <source>
        <dbReference type="Pfam" id="PF13435"/>
    </source>
</evidence>
<dbReference type="InterPro" id="IPR013105">
    <property type="entry name" value="TPR_2"/>
</dbReference>
<dbReference type="InterPro" id="IPR011990">
    <property type="entry name" value="TPR-like_helical_dom_sf"/>
</dbReference>
<dbReference type="PROSITE" id="PS50005">
    <property type="entry name" value="TPR"/>
    <property type="match status" value="1"/>
</dbReference>
<dbReference type="Gene3D" id="1.10.1130.10">
    <property type="entry name" value="Flavocytochrome C3, Chain A"/>
    <property type="match status" value="2"/>
</dbReference>
<protein>
    <submittedName>
        <fullName evidence="7">Cytochrome c3 family protein</fullName>
    </submittedName>
</protein>
<evidence type="ECO:0000313" key="7">
    <source>
        <dbReference type="EMBL" id="MDY0744926.1"/>
    </source>
</evidence>
<organism evidence="7 8">
    <name type="scientific">Roseateles agri</name>
    <dbReference type="NCBI Taxonomy" id="3098619"/>
    <lineage>
        <taxon>Bacteria</taxon>
        <taxon>Pseudomonadati</taxon>
        <taxon>Pseudomonadota</taxon>
        <taxon>Betaproteobacteria</taxon>
        <taxon>Burkholderiales</taxon>
        <taxon>Sphaerotilaceae</taxon>
        <taxon>Roseateles</taxon>
    </lineage>
</organism>
<dbReference type="Pfam" id="PF13435">
    <property type="entry name" value="Cytochrome_C554"/>
    <property type="match status" value="2"/>
</dbReference>
<dbReference type="InterPro" id="IPR010177">
    <property type="entry name" value="Paired_CXXCH_1"/>
</dbReference>
<dbReference type="PANTHER" id="PTHR35038">
    <property type="entry name" value="DISSIMILATORY SULFITE REDUCTASE SIRA"/>
    <property type="match status" value="1"/>
</dbReference>
<dbReference type="InterPro" id="IPR023155">
    <property type="entry name" value="Cyt_c-552/4"/>
</dbReference>
<dbReference type="SUPFAM" id="SSF48452">
    <property type="entry name" value="TPR-like"/>
    <property type="match status" value="1"/>
</dbReference>
<keyword evidence="3 4" id="KW-0802">TPR repeat</keyword>
<dbReference type="Gene3D" id="1.25.10.10">
    <property type="entry name" value="Leucine-rich Repeat Variant"/>
    <property type="match status" value="1"/>
</dbReference>
<dbReference type="Pfam" id="PF09699">
    <property type="entry name" value="Paired_CXXCH_1"/>
    <property type="match status" value="1"/>
</dbReference>
<dbReference type="Pfam" id="PF07719">
    <property type="entry name" value="TPR_2"/>
    <property type="match status" value="1"/>
</dbReference>
<evidence type="ECO:0000256" key="3">
    <source>
        <dbReference type="ARBA" id="ARBA00022803"/>
    </source>
</evidence>
<keyword evidence="8" id="KW-1185">Reference proteome</keyword>
<evidence type="ECO:0000256" key="1">
    <source>
        <dbReference type="ARBA" id="ARBA00022729"/>
    </source>
</evidence>
<accession>A0ABU5DF98</accession>
<feature type="domain" description="Cytochrome c-552/4" evidence="6">
    <location>
        <begin position="38"/>
        <end position="60"/>
    </location>
</feature>
<sequence length="687" mass="75295">MAAAPTLTLMRWLWVLALLTAGALAQAEPALRFVGSATCASCHAKEAAAWQASQHQRAMQPAARPGILAPFKGERFSGATFSERQGRFFVNTDGPDGKLRDYEIAAVLGIAPLQQYLAKLPDGSLHALPQAWDTRPRAEGGQRWFRLTPAVPPTDELHWTGRQANANFMCIECHTTGFAKNYDPPVRRYASRWAEGNVACEACHGAGSAHVDWARRGAPAGELRKGLQILFDQRRGAQWRIDPASGNARRTPDAPARSTKEADVCARCHAHRSRIGEDAGPGTPPGDAFHLSLVEPGLYWNDGQMRAEVYNHAGFLQNRMHAKGVTCSDCHEPHTQQLRAPGNGVCLQCHAAPKYEAPTHHFHKLGSTGTQCINCHMPASTFMAIDRRHDHFIRVPQPAQSQRSGSPDACTQCHRDKPQSWAVQWTQRWYPHLEERASKMAAALNALDHEDLDVVARLSAVIGDAKESPVARASVLARLPAGLAGAALPSLADPDPLVRRAAATALRDADAPTRARLLLPLLDDPVRDVRLEAARWLADQRPPGLRLTRVLDEYVTAQQLNADRPEAWDNLGTLWADRGQPARAEAAFREALSLAPGFAPSTLNLADLIRLQPAREPEAQALLEALVRREPRLAAARFALGLSLLRQHRLTEALVPLKVARELAPEDARIKTAYEAALLTVSRTPRR</sequence>
<reference evidence="7 8" key="1">
    <citation type="submission" date="2023-11" db="EMBL/GenBank/DDBJ databases">
        <title>Paucibacter sp. nov., isolated from fresh soil in Korea.</title>
        <authorList>
            <person name="Le N.T.T."/>
        </authorList>
    </citation>
    <scope>NUCLEOTIDE SEQUENCE [LARGE SCALE GENOMIC DNA]</scope>
    <source>
        <strain evidence="7 8">R3-3</strain>
    </source>
</reference>
<dbReference type="PANTHER" id="PTHR35038:SF8">
    <property type="entry name" value="C-TYPE POLYHEME CYTOCHROME OMCC"/>
    <property type="match status" value="1"/>
</dbReference>